<dbReference type="RefSeq" id="WP_344982284.1">
    <property type="nucleotide sequence ID" value="NZ_BAAAVI010000140.1"/>
</dbReference>
<accession>A0ABP6IZ91</accession>
<dbReference type="EMBL" id="BAAAVI010000140">
    <property type="protein sequence ID" value="GAA2914962.1"/>
    <property type="molecule type" value="Genomic_DNA"/>
</dbReference>
<gene>
    <name evidence="1" type="ORF">GCM10010517_81250</name>
</gene>
<proteinExistence type="predicted"/>
<evidence type="ECO:0008006" key="3">
    <source>
        <dbReference type="Google" id="ProtNLM"/>
    </source>
</evidence>
<evidence type="ECO:0000313" key="2">
    <source>
        <dbReference type="Proteomes" id="UP001500831"/>
    </source>
</evidence>
<organism evidence="1 2">
    <name type="scientific">Streptosporangium fragile</name>
    <dbReference type="NCBI Taxonomy" id="46186"/>
    <lineage>
        <taxon>Bacteria</taxon>
        <taxon>Bacillati</taxon>
        <taxon>Actinomycetota</taxon>
        <taxon>Actinomycetes</taxon>
        <taxon>Streptosporangiales</taxon>
        <taxon>Streptosporangiaceae</taxon>
        <taxon>Streptosporangium</taxon>
    </lineage>
</organism>
<keyword evidence="2" id="KW-1185">Reference proteome</keyword>
<comment type="caution">
    <text evidence="1">The sequence shown here is derived from an EMBL/GenBank/DDBJ whole genome shotgun (WGS) entry which is preliminary data.</text>
</comment>
<sequence length="100" mass="11589">MIYFLPRHRIPRRIGRVTDKTIDRVLADIEPATPGPRISRHRFLTRLLPTRRRTCATQQQKLMALVLRWRLRRDELNAAADQLGVPRLSGSDWDAVLGPP</sequence>
<dbReference type="Proteomes" id="UP001500831">
    <property type="component" value="Unassembled WGS sequence"/>
</dbReference>
<protein>
    <recommendedName>
        <fullName evidence="3">Integrase</fullName>
    </recommendedName>
</protein>
<evidence type="ECO:0000313" key="1">
    <source>
        <dbReference type="EMBL" id="GAA2914962.1"/>
    </source>
</evidence>
<reference evidence="2" key="1">
    <citation type="journal article" date="2019" name="Int. J. Syst. Evol. Microbiol.">
        <title>The Global Catalogue of Microorganisms (GCM) 10K type strain sequencing project: providing services to taxonomists for standard genome sequencing and annotation.</title>
        <authorList>
            <consortium name="The Broad Institute Genomics Platform"/>
            <consortium name="The Broad Institute Genome Sequencing Center for Infectious Disease"/>
            <person name="Wu L."/>
            <person name="Ma J."/>
        </authorList>
    </citation>
    <scope>NUCLEOTIDE SEQUENCE [LARGE SCALE GENOMIC DNA]</scope>
    <source>
        <strain evidence="2">JCM 6242</strain>
    </source>
</reference>
<name>A0ABP6IZ91_9ACTN</name>